<comment type="caution">
    <text evidence="2">The sequence shown here is derived from an EMBL/GenBank/DDBJ whole genome shotgun (WGS) entry which is preliminary data.</text>
</comment>
<feature type="transmembrane region" description="Helical" evidence="1">
    <location>
        <begin position="42"/>
        <end position="66"/>
    </location>
</feature>
<keyword evidence="1" id="KW-1133">Transmembrane helix</keyword>
<feature type="transmembrane region" description="Helical" evidence="1">
    <location>
        <begin position="12"/>
        <end position="30"/>
    </location>
</feature>
<gene>
    <name evidence="2" type="ORF">QR685DRAFT_513318</name>
</gene>
<keyword evidence="3" id="KW-1185">Reference proteome</keyword>
<keyword evidence="1" id="KW-0812">Transmembrane</keyword>
<organism evidence="2 3">
    <name type="scientific">Neurospora intermedia</name>
    <dbReference type="NCBI Taxonomy" id="5142"/>
    <lineage>
        <taxon>Eukaryota</taxon>
        <taxon>Fungi</taxon>
        <taxon>Dikarya</taxon>
        <taxon>Ascomycota</taxon>
        <taxon>Pezizomycotina</taxon>
        <taxon>Sordariomycetes</taxon>
        <taxon>Sordariomycetidae</taxon>
        <taxon>Sordariales</taxon>
        <taxon>Sordariaceae</taxon>
        <taxon>Neurospora</taxon>
    </lineage>
</organism>
<name>A0ABR3DTG2_NEUIN</name>
<evidence type="ECO:0000313" key="3">
    <source>
        <dbReference type="Proteomes" id="UP001451303"/>
    </source>
</evidence>
<proteinExistence type="predicted"/>
<evidence type="ECO:0000313" key="2">
    <source>
        <dbReference type="EMBL" id="KAL0475662.1"/>
    </source>
</evidence>
<dbReference type="EMBL" id="JAVLET010000001">
    <property type="protein sequence ID" value="KAL0475662.1"/>
    <property type="molecule type" value="Genomic_DNA"/>
</dbReference>
<keyword evidence="1" id="KW-0472">Membrane</keyword>
<protein>
    <submittedName>
        <fullName evidence="2">Uncharacterized protein</fullName>
    </submittedName>
</protein>
<evidence type="ECO:0000256" key="1">
    <source>
        <dbReference type="SAM" id="Phobius"/>
    </source>
</evidence>
<accession>A0ABR3DTG2</accession>
<reference evidence="2 3" key="1">
    <citation type="submission" date="2023-09" db="EMBL/GenBank/DDBJ databases">
        <title>Multi-omics analysis of a traditional fermented food reveals byproduct-associated fungal strains for waste-to-food upcycling.</title>
        <authorList>
            <consortium name="Lawrence Berkeley National Laboratory"/>
            <person name="Rekdal V.M."/>
            <person name="Villalobos-Escobedo J.M."/>
            <person name="Rodriguez-Valeron N."/>
            <person name="Garcia M.O."/>
            <person name="Vasquez D.P."/>
            <person name="Damayanti I."/>
            <person name="Sorensen P.M."/>
            <person name="Baidoo E.E."/>
            <person name="De Carvalho A.C."/>
            <person name="Riley R."/>
            <person name="Lipzen A."/>
            <person name="He G."/>
            <person name="Yan M."/>
            <person name="Haridas S."/>
            <person name="Daum C."/>
            <person name="Yoshinaga Y."/>
            <person name="Ng V."/>
            <person name="Grigoriev I.V."/>
            <person name="Munk R."/>
            <person name="Nuraida L."/>
            <person name="Wijaya C.H."/>
            <person name="Morales P.-C."/>
            <person name="Keasling J.D."/>
        </authorList>
    </citation>
    <scope>NUCLEOTIDE SEQUENCE [LARGE SCALE GENOMIC DNA]</scope>
    <source>
        <strain evidence="2 3">FGSC 2613</strain>
    </source>
</reference>
<sequence length="90" mass="10686">MIHSYCTAPSVTSSYLLTLSSFLLLLRHLFLFLKKTQKFQSLFLLFFFRSSFFLFSFIYLFFIPLYHPSPITPLTTLQHTHRLDASTQLR</sequence>
<dbReference type="Proteomes" id="UP001451303">
    <property type="component" value="Unassembled WGS sequence"/>
</dbReference>